<evidence type="ECO:0000256" key="1">
    <source>
        <dbReference type="SAM" id="MobiDB-lite"/>
    </source>
</evidence>
<sequence>MREQVSAVDPVGRATLNLITPLIICKSNKPMERAKNGARYFRNPPQPHMCIQDFIQGSNEPCYINVLSWIKISTPRRPEDPIPLYGGMRIPCSNTVPIEKKNFYKRQPTTFAVMANPEILRLSGKTAKDPMDRDALVDLMLDFVEAMNPEVKFKREFSVLKDRDLTGELKDIWLAIQVKREREKEKTENGKKSETGDREKRKEGRDEDSDKQRKVKIIDQDKEKGKCTEAFPTWFAMEQEQTVEKGNREGTEFVELKTSALLSNNIHTKRDQESKKKCVSSCEGNEEEVIICSFKTDVRKLGDIAVRHINSMCDACEVPVTQSGDSRSSPTHKQKNKMRSCKSELFTQTVQHSDEINNGKAEGSGSDIPCVNEIGIITKHTVFKEICPSSSDSSEDEERGEFRLNSLNKVIDNETDSKQIVGLLQDVGMSDVSQSLDNIDIDIYTNDSAVNANELSSGLEPCSSQKAVCVEDACTYGSTDLKSSYVKHCKFLCMKYSAIKNSTNKHQSGKQNVHVASKFKGPESCESCLAHAGRFKVLVPKD</sequence>
<evidence type="ECO:0000313" key="3">
    <source>
        <dbReference type="Proteomes" id="UP000235965"/>
    </source>
</evidence>
<dbReference type="OrthoDB" id="545063at2759"/>
<evidence type="ECO:0000313" key="2">
    <source>
        <dbReference type="EMBL" id="PNF39853.1"/>
    </source>
</evidence>
<keyword evidence="3" id="KW-1185">Reference proteome</keyword>
<dbReference type="InParanoid" id="A0A2J7RGA1"/>
<dbReference type="AlphaFoldDB" id="A0A2J7RGA1"/>
<accession>A0A2J7RGA1</accession>
<feature type="compositionally biased region" description="Polar residues" evidence="1">
    <location>
        <begin position="320"/>
        <end position="329"/>
    </location>
</feature>
<organism evidence="2 3">
    <name type="scientific">Cryptotermes secundus</name>
    <dbReference type="NCBI Taxonomy" id="105785"/>
    <lineage>
        <taxon>Eukaryota</taxon>
        <taxon>Metazoa</taxon>
        <taxon>Ecdysozoa</taxon>
        <taxon>Arthropoda</taxon>
        <taxon>Hexapoda</taxon>
        <taxon>Insecta</taxon>
        <taxon>Pterygota</taxon>
        <taxon>Neoptera</taxon>
        <taxon>Polyneoptera</taxon>
        <taxon>Dictyoptera</taxon>
        <taxon>Blattodea</taxon>
        <taxon>Blattoidea</taxon>
        <taxon>Termitoidae</taxon>
        <taxon>Kalotermitidae</taxon>
        <taxon>Cryptotermitinae</taxon>
        <taxon>Cryptotermes</taxon>
    </lineage>
</organism>
<gene>
    <name evidence="2" type="ORF">B7P43_G02637</name>
</gene>
<dbReference type="EMBL" id="NEVH01004402">
    <property type="protein sequence ID" value="PNF39852.1"/>
    <property type="molecule type" value="Genomic_DNA"/>
</dbReference>
<dbReference type="Proteomes" id="UP000235965">
    <property type="component" value="Unassembled WGS sequence"/>
</dbReference>
<feature type="region of interest" description="Disordered" evidence="1">
    <location>
        <begin position="320"/>
        <end position="340"/>
    </location>
</feature>
<proteinExistence type="predicted"/>
<feature type="region of interest" description="Disordered" evidence="1">
    <location>
        <begin position="183"/>
        <end position="218"/>
    </location>
</feature>
<evidence type="ECO:0008006" key="4">
    <source>
        <dbReference type="Google" id="ProtNLM"/>
    </source>
</evidence>
<feature type="compositionally biased region" description="Basic residues" evidence="1">
    <location>
        <begin position="330"/>
        <end position="340"/>
    </location>
</feature>
<name>A0A2J7RGA1_9NEOP</name>
<protein>
    <recommendedName>
        <fullName evidence="4">PIH1 N-terminal domain-containing protein</fullName>
    </recommendedName>
</protein>
<dbReference type="EMBL" id="NEVH01004402">
    <property type="protein sequence ID" value="PNF39853.1"/>
    <property type="molecule type" value="Genomic_DNA"/>
</dbReference>
<comment type="caution">
    <text evidence="2">The sequence shown here is derived from an EMBL/GenBank/DDBJ whole genome shotgun (WGS) entry which is preliminary data.</text>
</comment>
<reference evidence="2 3" key="1">
    <citation type="submission" date="2017-12" db="EMBL/GenBank/DDBJ databases">
        <title>Hemimetabolous genomes reveal molecular basis of termite eusociality.</title>
        <authorList>
            <person name="Harrison M.C."/>
            <person name="Jongepier E."/>
            <person name="Robertson H.M."/>
            <person name="Arning N."/>
            <person name="Bitard-Feildel T."/>
            <person name="Chao H."/>
            <person name="Childers C.P."/>
            <person name="Dinh H."/>
            <person name="Doddapaneni H."/>
            <person name="Dugan S."/>
            <person name="Gowin J."/>
            <person name="Greiner C."/>
            <person name="Han Y."/>
            <person name="Hu H."/>
            <person name="Hughes D.S.T."/>
            <person name="Huylmans A.-K."/>
            <person name="Kemena C."/>
            <person name="Kremer L.P.M."/>
            <person name="Lee S.L."/>
            <person name="Lopez-Ezquerra A."/>
            <person name="Mallet L."/>
            <person name="Monroy-Kuhn J.M."/>
            <person name="Moser A."/>
            <person name="Murali S.C."/>
            <person name="Muzny D.M."/>
            <person name="Otani S."/>
            <person name="Piulachs M.-D."/>
            <person name="Poelchau M."/>
            <person name="Qu J."/>
            <person name="Schaub F."/>
            <person name="Wada-Katsumata A."/>
            <person name="Worley K.C."/>
            <person name="Xie Q."/>
            <person name="Ylla G."/>
            <person name="Poulsen M."/>
            <person name="Gibbs R.A."/>
            <person name="Schal C."/>
            <person name="Richards S."/>
            <person name="Belles X."/>
            <person name="Korb J."/>
            <person name="Bornberg-Bauer E."/>
        </authorList>
    </citation>
    <scope>NUCLEOTIDE SEQUENCE [LARGE SCALE GENOMIC DNA]</scope>
    <source>
        <tissue evidence="2">Whole body</tissue>
    </source>
</reference>